<accession>A0A6A5WCA7</accession>
<dbReference type="EMBL" id="ML977621">
    <property type="protein sequence ID" value="KAF1996765.1"/>
    <property type="molecule type" value="Genomic_DNA"/>
</dbReference>
<organism evidence="2 3">
    <name type="scientific">Amniculicola lignicola CBS 123094</name>
    <dbReference type="NCBI Taxonomy" id="1392246"/>
    <lineage>
        <taxon>Eukaryota</taxon>
        <taxon>Fungi</taxon>
        <taxon>Dikarya</taxon>
        <taxon>Ascomycota</taxon>
        <taxon>Pezizomycotina</taxon>
        <taxon>Dothideomycetes</taxon>
        <taxon>Pleosporomycetidae</taxon>
        <taxon>Pleosporales</taxon>
        <taxon>Amniculicolaceae</taxon>
        <taxon>Amniculicola</taxon>
    </lineage>
</organism>
<evidence type="ECO:0000313" key="2">
    <source>
        <dbReference type="EMBL" id="KAF1996765.1"/>
    </source>
</evidence>
<feature type="transmembrane region" description="Helical" evidence="1">
    <location>
        <begin position="437"/>
        <end position="462"/>
    </location>
</feature>
<name>A0A6A5WCA7_9PLEO</name>
<sequence>MVPGRKRRTPLNPLEADLAQALGYPDNSIARPHINYISNRHIGILDHYLALFVRVIAHFDDDGTTSNATQKSDSIQALLDELVASQRDEMFNDTEPGSKMRKEEVEDTVMYILGVWTMLQTSFVQLPNSSRRIVMAYRNKLSEQGTPGTGLDDNLASLVKGSGLLPAPGHWIEETHPDDELLRTAMKLVTLLSDSKNSNNATSMVQSLSTSSLLDKFDSKLAVSQASGRSLDSIDSIESLSVKATRLNAFTLSTLGAVEIVFTNNISHHMQLSQHGGRYMMELFALPCVFKAKTLTSDAVGISSELATEIQDSYSILFNAWPDSPLHAKLGAIFGVRKLCWCWSCSAYRYRKQVVASHKQNFKANAKKAKRARDISRRSEYDPQLAKLMKNDESSDWNYDLFPCLWPRITILEEHLQRAKPWSIWILFRDRRDTLQFWTFFFATIVVFMTFLQLALGVAQVVGSFR</sequence>
<dbReference type="OrthoDB" id="5428890at2759"/>
<keyword evidence="1" id="KW-0472">Membrane</keyword>
<gene>
    <name evidence="2" type="ORF">P154DRAFT_579546</name>
</gene>
<evidence type="ECO:0000256" key="1">
    <source>
        <dbReference type="SAM" id="Phobius"/>
    </source>
</evidence>
<keyword evidence="1" id="KW-0812">Transmembrane</keyword>
<dbReference type="Proteomes" id="UP000799779">
    <property type="component" value="Unassembled WGS sequence"/>
</dbReference>
<reference evidence="2" key="1">
    <citation type="journal article" date="2020" name="Stud. Mycol.">
        <title>101 Dothideomycetes genomes: a test case for predicting lifestyles and emergence of pathogens.</title>
        <authorList>
            <person name="Haridas S."/>
            <person name="Albert R."/>
            <person name="Binder M."/>
            <person name="Bloem J."/>
            <person name="Labutti K."/>
            <person name="Salamov A."/>
            <person name="Andreopoulos B."/>
            <person name="Baker S."/>
            <person name="Barry K."/>
            <person name="Bills G."/>
            <person name="Bluhm B."/>
            <person name="Cannon C."/>
            <person name="Castanera R."/>
            <person name="Culley D."/>
            <person name="Daum C."/>
            <person name="Ezra D."/>
            <person name="Gonzalez J."/>
            <person name="Henrissat B."/>
            <person name="Kuo A."/>
            <person name="Liang C."/>
            <person name="Lipzen A."/>
            <person name="Lutzoni F."/>
            <person name="Magnuson J."/>
            <person name="Mondo S."/>
            <person name="Nolan M."/>
            <person name="Ohm R."/>
            <person name="Pangilinan J."/>
            <person name="Park H.-J."/>
            <person name="Ramirez L."/>
            <person name="Alfaro M."/>
            <person name="Sun H."/>
            <person name="Tritt A."/>
            <person name="Yoshinaga Y."/>
            <person name="Zwiers L.-H."/>
            <person name="Turgeon B."/>
            <person name="Goodwin S."/>
            <person name="Spatafora J."/>
            <person name="Crous P."/>
            <person name="Grigoriev I."/>
        </authorList>
    </citation>
    <scope>NUCLEOTIDE SEQUENCE</scope>
    <source>
        <strain evidence="2">CBS 123094</strain>
    </source>
</reference>
<keyword evidence="3" id="KW-1185">Reference proteome</keyword>
<protein>
    <submittedName>
        <fullName evidence="2">Uncharacterized protein</fullName>
    </submittedName>
</protein>
<dbReference type="AlphaFoldDB" id="A0A6A5WCA7"/>
<keyword evidence="1" id="KW-1133">Transmembrane helix</keyword>
<proteinExistence type="predicted"/>
<evidence type="ECO:0000313" key="3">
    <source>
        <dbReference type="Proteomes" id="UP000799779"/>
    </source>
</evidence>